<name>A0A6P8N4T6_GEOSA</name>
<dbReference type="GeneID" id="117345639"/>
<accession>A0A6P8N4T6</accession>
<sequence length="314" mass="34750">MGLPLTIPETHLNDSDSAKFIKQGFCPPVFSPALNGKNGVLTLIRQHPSISLIASSHDTYGRWVPTMLKIWFIVFLCYLLTLSPNFASDDGDKFCSSFAEGLAIQILKDASYGAKKASFQELMRDKDMRKKFVLKLVEQAKKMVKELTGLQLLEAELLELQVSHISANLFTMQLRTNLTGKSSSRGISKGVLPGDMYISLVMFTNTEMKVLKDSKNKVKLSMQKCKITEPRLSLATDKPGIDVVKTEKLLYNTFNLEKLVTPLMCPAIQKMIGLLSKSLQHAVSKLPLSVLGTNPVETVSSLLRPCVIGIQDNA</sequence>
<dbReference type="Gene3D" id="3.15.10.10">
    <property type="entry name" value="Bactericidal permeability-increasing protein, domain 1"/>
    <property type="match status" value="1"/>
</dbReference>
<dbReference type="AlphaFoldDB" id="A0A6P8N4T6"/>
<dbReference type="RefSeq" id="XP_033770457.1">
    <property type="nucleotide sequence ID" value="XM_033914566.1"/>
</dbReference>
<proteinExistence type="predicted"/>
<gene>
    <name evidence="2" type="primary">LOC117345639</name>
</gene>
<evidence type="ECO:0000313" key="2">
    <source>
        <dbReference type="RefSeq" id="XP_033770457.1"/>
    </source>
</evidence>
<keyword evidence="1" id="KW-1185">Reference proteome</keyword>
<dbReference type="Proteomes" id="UP000515159">
    <property type="component" value="Chromosome 11"/>
</dbReference>
<organism evidence="1 2">
    <name type="scientific">Geotrypetes seraphini</name>
    <name type="common">Gaboon caecilian</name>
    <name type="synonym">Caecilia seraphini</name>
    <dbReference type="NCBI Taxonomy" id="260995"/>
    <lineage>
        <taxon>Eukaryota</taxon>
        <taxon>Metazoa</taxon>
        <taxon>Chordata</taxon>
        <taxon>Craniata</taxon>
        <taxon>Vertebrata</taxon>
        <taxon>Euteleostomi</taxon>
        <taxon>Amphibia</taxon>
        <taxon>Gymnophiona</taxon>
        <taxon>Geotrypetes</taxon>
    </lineage>
</organism>
<evidence type="ECO:0000313" key="1">
    <source>
        <dbReference type="Proteomes" id="UP000515159"/>
    </source>
</evidence>
<protein>
    <submittedName>
        <fullName evidence="2">Uncharacterized protein LOC117345639 isoform X1</fullName>
    </submittedName>
</protein>
<dbReference type="InParanoid" id="A0A6P8N4T6"/>
<reference evidence="2" key="1">
    <citation type="submission" date="2025-08" db="UniProtKB">
        <authorList>
            <consortium name="RefSeq"/>
        </authorList>
    </citation>
    <scope>IDENTIFICATION</scope>
</reference>
<dbReference type="KEGG" id="gsh:117345639"/>